<dbReference type="PROSITE" id="PS51194">
    <property type="entry name" value="HELICASE_CTER"/>
    <property type="match status" value="1"/>
</dbReference>
<dbReference type="SMART" id="SM00298">
    <property type="entry name" value="CHROMO"/>
    <property type="match status" value="2"/>
</dbReference>
<keyword evidence="2" id="KW-0677">Repeat</keyword>
<dbReference type="Pfam" id="PF00176">
    <property type="entry name" value="SNF2-rel_dom"/>
    <property type="match status" value="1"/>
</dbReference>
<feature type="region of interest" description="Disordered" evidence="7">
    <location>
        <begin position="1526"/>
        <end position="1551"/>
    </location>
</feature>
<comment type="subcellular location">
    <subcellularLocation>
        <location evidence="1">Nucleus</location>
    </subcellularLocation>
</comment>
<feature type="compositionally biased region" description="Basic residues" evidence="7">
    <location>
        <begin position="374"/>
        <end position="398"/>
    </location>
</feature>
<dbReference type="Pfam" id="PF00385">
    <property type="entry name" value="Chromo"/>
    <property type="match status" value="2"/>
</dbReference>
<evidence type="ECO:0000256" key="6">
    <source>
        <dbReference type="ARBA" id="ARBA00023242"/>
    </source>
</evidence>
<evidence type="ECO:0000313" key="12">
    <source>
        <dbReference type="Proteomes" id="UP001491310"/>
    </source>
</evidence>
<dbReference type="CDD" id="cd18793">
    <property type="entry name" value="SF2_C_SNF"/>
    <property type="match status" value="1"/>
</dbReference>
<evidence type="ECO:0008006" key="13">
    <source>
        <dbReference type="Google" id="ProtNLM"/>
    </source>
</evidence>
<feature type="compositionally biased region" description="Acidic residues" evidence="7">
    <location>
        <begin position="416"/>
        <end position="435"/>
    </location>
</feature>
<evidence type="ECO:0000256" key="3">
    <source>
        <dbReference type="ARBA" id="ARBA00022741"/>
    </source>
</evidence>
<name>A0ABR2YES1_9CHLO</name>
<feature type="region of interest" description="Disordered" evidence="7">
    <location>
        <begin position="1314"/>
        <end position="1333"/>
    </location>
</feature>
<evidence type="ECO:0000256" key="7">
    <source>
        <dbReference type="SAM" id="MobiDB-lite"/>
    </source>
</evidence>
<dbReference type="InterPro" id="IPR027417">
    <property type="entry name" value="P-loop_NTPase"/>
</dbReference>
<evidence type="ECO:0000256" key="4">
    <source>
        <dbReference type="ARBA" id="ARBA00022801"/>
    </source>
</evidence>
<dbReference type="InterPro" id="IPR014001">
    <property type="entry name" value="Helicase_ATP-bd"/>
</dbReference>
<feature type="domain" description="Helicase ATP-binding" evidence="9">
    <location>
        <begin position="608"/>
        <end position="784"/>
    </location>
</feature>
<keyword evidence="6" id="KW-0539">Nucleus</keyword>
<feature type="compositionally biased region" description="Acidic residues" evidence="7">
    <location>
        <begin position="1212"/>
        <end position="1226"/>
    </location>
</feature>
<feature type="domain" description="Chromo" evidence="8">
    <location>
        <begin position="437"/>
        <end position="498"/>
    </location>
</feature>
<feature type="compositionally biased region" description="Acidic residues" evidence="7">
    <location>
        <begin position="119"/>
        <end position="132"/>
    </location>
</feature>
<dbReference type="Gene3D" id="3.40.50.10810">
    <property type="entry name" value="Tandem AAA-ATPase domain"/>
    <property type="match status" value="1"/>
</dbReference>
<dbReference type="PROSITE" id="PS50013">
    <property type="entry name" value="CHROMO_2"/>
    <property type="match status" value="2"/>
</dbReference>
<accession>A0ABR2YES1</accession>
<evidence type="ECO:0000256" key="5">
    <source>
        <dbReference type="ARBA" id="ARBA00022840"/>
    </source>
</evidence>
<dbReference type="SUPFAM" id="SSF54160">
    <property type="entry name" value="Chromo domain-like"/>
    <property type="match status" value="2"/>
</dbReference>
<evidence type="ECO:0000259" key="8">
    <source>
        <dbReference type="PROSITE" id="PS50013"/>
    </source>
</evidence>
<dbReference type="InterPro" id="IPR000330">
    <property type="entry name" value="SNF2_N"/>
</dbReference>
<keyword evidence="3" id="KW-0547">Nucleotide-binding</keyword>
<reference evidence="11 12" key="1">
    <citation type="journal article" date="2024" name="Nat. Commun.">
        <title>Phylogenomics reveals the evolutionary origins of lichenization in chlorophyte algae.</title>
        <authorList>
            <person name="Puginier C."/>
            <person name="Libourel C."/>
            <person name="Otte J."/>
            <person name="Skaloud P."/>
            <person name="Haon M."/>
            <person name="Grisel S."/>
            <person name="Petersen M."/>
            <person name="Berrin J.G."/>
            <person name="Delaux P.M."/>
            <person name="Dal Grande F."/>
            <person name="Keller J."/>
        </authorList>
    </citation>
    <scope>NUCLEOTIDE SEQUENCE [LARGE SCALE GENOMIC DNA]</scope>
    <source>
        <strain evidence="11 12">SAG 216-7</strain>
    </source>
</reference>
<dbReference type="Proteomes" id="UP001491310">
    <property type="component" value="Unassembled WGS sequence"/>
</dbReference>
<dbReference type="CDD" id="cd18659">
    <property type="entry name" value="CD2_tandem"/>
    <property type="match status" value="1"/>
</dbReference>
<dbReference type="PANTHER" id="PTHR45623">
    <property type="entry name" value="CHROMODOMAIN-HELICASE-DNA-BINDING PROTEIN 3-RELATED-RELATED"/>
    <property type="match status" value="1"/>
</dbReference>
<dbReference type="EMBL" id="JALJOT010000014">
    <property type="protein sequence ID" value="KAK9903605.1"/>
    <property type="molecule type" value="Genomic_DNA"/>
</dbReference>
<dbReference type="InterPro" id="IPR049730">
    <property type="entry name" value="SNF2/RAD54-like_C"/>
</dbReference>
<evidence type="ECO:0000256" key="1">
    <source>
        <dbReference type="ARBA" id="ARBA00004123"/>
    </source>
</evidence>
<feature type="compositionally biased region" description="Low complexity" evidence="7">
    <location>
        <begin position="160"/>
        <end position="173"/>
    </location>
</feature>
<evidence type="ECO:0000256" key="2">
    <source>
        <dbReference type="ARBA" id="ARBA00022737"/>
    </source>
</evidence>
<dbReference type="InterPro" id="IPR000953">
    <property type="entry name" value="Chromo/chromo_shadow_dom"/>
</dbReference>
<keyword evidence="4" id="KW-0378">Hydrolase</keyword>
<comment type="caution">
    <text evidence="11">The sequence shown here is derived from an EMBL/GenBank/DDBJ whole genome shotgun (WGS) entry which is preliminary data.</text>
</comment>
<evidence type="ECO:0000259" key="10">
    <source>
        <dbReference type="PROSITE" id="PS51194"/>
    </source>
</evidence>
<feature type="compositionally biased region" description="Low complexity" evidence="7">
    <location>
        <begin position="1565"/>
        <end position="1591"/>
    </location>
</feature>
<dbReference type="InterPro" id="IPR016197">
    <property type="entry name" value="Chromo-like_dom_sf"/>
</dbReference>
<keyword evidence="5" id="KW-0067">ATP-binding</keyword>
<dbReference type="InterPro" id="IPR038718">
    <property type="entry name" value="SNF2-like_sf"/>
</dbReference>
<dbReference type="Pfam" id="PF00271">
    <property type="entry name" value="Helicase_C"/>
    <property type="match status" value="1"/>
</dbReference>
<sequence>MAPKRTLRERRTVNYNEDALEGARGLSKAKVADLEVEDGDREASGTSGGEDDASSRSDSDFESTRLPARKHMRRKSQSESESEQNTDSERPIRKKRKQKAVRELPGRSARPVTYKDGSSEDDGSEMADDEDISIGGTTEEAVADAAAPEHDEDQPLSQEDIAAIASADIPAEDVAMLEDGSGADDKAAVSEKPAAAPKRRLRLKRASPDIAPETAGAQDKKADNADDASEGQTGAGVAGEKKAKEMLLKRLSERAREKKNASENARTRNSRAAAKASPPKPKHRSARDRNAVNLAEPDSGEEGASEEEDGSDFAGSDASSDSDAEMQDEEASASDDNDDFVDDAPRRPPPKKQANGVAVRRSNRAAPSAPKDAHKPKAKKAPVKKGKGKAAGTKRKAPASRSRSGSRRTTPADSNEASEEEDASEQSDSEMDESDLDRVEKILDVREDKDGKEKFFVKFKELSYRRAEWVAGEELWEVKAQLLRNFMQRRAVDGAPSDEDEDGGSRGLVNGINPDWLVVDRVVSQRGKGASTEYLVKWCQLSYSEVTWEAAKHLSLAEDKEKIALFKKREQPAAVRKGAATARADVVPTFLNGRKLRDYQRESLKWMMANFRHQKNCILGDEMGLGKTAQSIATLAFQRQFLGIAGPHIVIAPLTTLGHWQREIETWTGMNVVQYTGSKADREVIRKHEFYHANGDSRSKKKRYKFDVLLTSYETVLKDSSVFLGIQDWGTMIADEAHRFKSVSGSTRRVVTSMRVQWKLLLTGTPVQNSMEELFGILNVLDPEKYDDEDEFLERFGRGMPTLEQVQDLQAELRPVLLRRMKEDVENLPDKEEVVVWVELTTEQRHFYKAIYGKQIGALLGGASTKNTPQLQNLAMELRKVCCHPFLCRGLEDHMMLRQAARGAAAAEIDRIVNASGKMVLLNKLLPKLRSEGHKVLIFSQFKIMLDVLEDFLRLGGFPFERIDGSVSQRDREDAINRYSKEGSDGFVFLLSTRAGGQGITLTAADTVIIYDTDFNPQNDLQAMARCHRIGQDKEVKVYRLITSGTYEQNVFECSTRKQGLDNAILGFLNADERKVDGARIAQLLAHGAHALNAPDEDTLKEGEAFASEDIDAILARRTEKRQLGNSKGNTFSTATFAIQEEDAMAGPGDPREYWSAILPEAVAEHDAQLAAAARPVDLGKRQRRKVVYNEVELGRAKASDGSSSSSSGSEFEADDAADDEDEDGSGDGSGSGLVEEGADGKRKRKRTKEEKKEREWRQTELKALEEVLLLYGDGETQKLRARAGLEKRSVEEVALVEQALVRVIKRAAELPQPPKVDKAATAEGASAAAPPPPALPQLVSELQIPRFARKAFEGALGRLEKHGRRHAAQLRDRAALNHLAAEANPFKEALSLASLVPKASNLPAAWTVTEDARLLLSAQRWGYYPNSMARRQNASEGFVARFMVQYTPVRLDPQSDEKKLAEAAGNTAAAAGPLGEPAAASAAANGAVAAAVAVRDNAPAQAPAAAAAGDKPVVTAVAKTDNAPALAPAPAVEDKTTAAEGSPSKPGAVTKKVFRAPWMRAAAEKAPSQAPPAQEAPKPAPAEAKPEAKAAPPIETLEHIVSYATWVAFQAVIEMRYARLMVALRARSELPRTAVPTLWWQPHVTNLPGG</sequence>
<protein>
    <recommendedName>
        <fullName evidence="13">SNF2 family DNA-dependent ATPase</fullName>
    </recommendedName>
</protein>
<dbReference type="SUPFAM" id="SSF52540">
    <property type="entry name" value="P-loop containing nucleoside triphosphate hydrolases"/>
    <property type="match status" value="2"/>
</dbReference>
<evidence type="ECO:0000313" key="11">
    <source>
        <dbReference type="EMBL" id="KAK9903605.1"/>
    </source>
</evidence>
<feature type="compositionally biased region" description="Low complexity" evidence="7">
    <location>
        <begin position="1200"/>
        <end position="1211"/>
    </location>
</feature>
<gene>
    <name evidence="11" type="ORF">WJX75_009911</name>
</gene>
<organism evidence="11 12">
    <name type="scientific">Coccomyxa subellipsoidea</name>
    <dbReference type="NCBI Taxonomy" id="248742"/>
    <lineage>
        <taxon>Eukaryota</taxon>
        <taxon>Viridiplantae</taxon>
        <taxon>Chlorophyta</taxon>
        <taxon>core chlorophytes</taxon>
        <taxon>Trebouxiophyceae</taxon>
        <taxon>Trebouxiophyceae incertae sedis</taxon>
        <taxon>Coccomyxaceae</taxon>
        <taxon>Coccomyxa</taxon>
    </lineage>
</organism>
<evidence type="ECO:0000259" key="9">
    <source>
        <dbReference type="PROSITE" id="PS51192"/>
    </source>
</evidence>
<keyword evidence="12" id="KW-1185">Reference proteome</keyword>
<dbReference type="SMART" id="SM00490">
    <property type="entry name" value="HELICc"/>
    <property type="match status" value="1"/>
</dbReference>
<feature type="domain" description="Helicase C-terminal" evidence="10">
    <location>
        <begin position="921"/>
        <end position="1077"/>
    </location>
</feature>
<feature type="domain" description="Chromo" evidence="8">
    <location>
        <begin position="517"/>
        <end position="571"/>
    </location>
</feature>
<dbReference type="InterPro" id="IPR023780">
    <property type="entry name" value="Chromo_domain"/>
</dbReference>
<dbReference type="Gene3D" id="3.40.50.300">
    <property type="entry name" value="P-loop containing nucleotide triphosphate hydrolases"/>
    <property type="match status" value="1"/>
</dbReference>
<feature type="compositionally biased region" description="Basic and acidic residues" evidence="7">
    <location>
        <begin position="1248"/>
        <end position="1258"/>
    </location>
</feature>
<dbReference type="SMART" id="SM00487">
    <property type="entry name" value="DEXDc"/>
    <property type="match status" value="1"/>
</dbReference>
<dbReference type="Gene3D" id="2.40.50.40">
    <property type="match status" value="2"/>
</dbReference>
<dbReference type="InterPro" id="IPR001650">
    <property type="entry name" value="Helicase_C-like"/>
</dbReference>
<dbReference type="PANTHER" id="PTHR45623:SF11">
    <property type="entry name" value="KISMET, ISOFORM C"/>
    <property type="match status" value="1"/>
</dbReference>
<feature type="compositionally biased region" description="Basic and acidic residues" evidence="7">
    <location>
        <begin position="239"/>
        <end position="261"/>
    </location>
</feature>
<dbReference type="PROSITE" id="PS51192">
    <property type="entry name" value="HELICASE_ATP_BIND_1"/>
    <property type="match status" value="1"/>
</dbReference>
<feature type="region of interest" description="Disordered" evidence="7">
    <location>
        <begin position="1"/>
        <end position="436"/>
    </location>
</feature>
<feature type="compositionally biased region" description="Acidic residues" evidence="7">
    <location>
        <begin position="298"/>
        <end position="311"/>
    </location>
</feature>
<feature type="region of interest" description="Disordered" evidence="7">
    <location>
        <begin position="1196"/>
        <end position="1258"/>
    </location>
</feature>
<proteinExistence type="predicted"/>
<feature type="compositionally biased region" description="Basic and acidic residues" evidence="7">
    <location>
        <begin position="53"/>
        <end position="63"/>
    </location>
</feature>
<feature type="compositionally biased region" description="Acidic residues" evidence="7">
    <location>
        <begin position="320"/>
        <end position="342"/>
    </location>
</feature>
<feature type="region of interest" description="Disordered" evidence="7">
    <location>
        <begin position="1563"/>
        <end position="1591"/>
    </location>
</feature>